<keyword evidence="1" id="KW-0472">Membrane</keyword>
<reference evidence="2" key="1">
    <citation type="submission" date="2022-11" db="UniProtKB">
        <authorList>
            <consortium name="EnsemblMetazoa"/>
        </authorList>
    </citation>
    <scope>IDENTIFICATION</scope>
</reference>
<keyword evidence="1" id="KW-1133">Transmembrane helix</keyword>
<dbReference type="Pfam" id="PF15860">
    <property type="entry name" value="DUF4728"/>
    <property type="match status" value="1"/>
</dbReference>
<feature type="transmembrane region" description="Helical" evidence="1">
    <location>
        <begin position="68"/>
        <end position="94"/>
    </location>
</feature>
<evidence type="ECO:0000313" key="3">
    <source>
        <dbReference type="Proteomes" id="UP000887568"/>
    </source>
</evidence>
<protein>
    <submittedName>
        <fullName evidence="2">Uncharacterized protein</fullName>
    </submittedName>
</protein>
<dbReference type="GeneID" id="119721071"/>
<proteinExistence type="predicted"/>
<keyword evidence="1" id="KW-0812">Transmembrane</keyword>
<organism evidence="2 3">
    <name type="scientific">Patiria miniata</name>
    <name type="common">Bat star</name>
    <name type="synonym">Asterina miniata</name>
    <dbReference type="NCBI Taxonomy" id="46514"/>
    <lineage>
        <taxon>Eukaryota</taxon>
        <taxon>Metazoa</taxon>
        <taxon>Echinodermata</taxon>
        <taxon>Eleutherozoa</taxon>
        <taxon>Asterozoa</taxon>
        <taxon>Asteroidea</taxon>
        <taxon>Valvatacea</taxon>
        <taxon>Valvatida</taxon>
        <taxon>Asterinidae</taxon>
        <taxon>Patiria</taxon>
    </lineage>
</organism>
<dbReference type="PANTHER" id="PTHR36694">
    <property type="entry name" value="PASIFLORA 1, ISOFORM A-RELATED"/>
    <property type="match status" value="1"/>
</dbReference>
<name>A0A913Z5C6_PATMI</name>
<dbReference type="AlphaFoldDB" id="A0A913Z5C6"/>
<feature type="transmembrane region" description="Helical" evidence="1">
    <location>
        <begin position="136"/>
        <end position="158"/>
    </location>
</feature>
<keyword evidence="3" id="KW-1185">Reference proteome</keyword>
<dbReference type="InterPro" id="IPR031720">
    <property type="entry name" value="DUF4728"/>
</dbReference>
<accession>A0A913Z5C6</accession>
<dbReference type="Proteomes" id="UP000887568">
    <property type="component" value="Unplaced"/>
</dbReference>
<evidence type="ECO:0000256" key="1">
    <source>
        <dbReference type="SAM" id="Phobius"/>
    </source>
</evidence>
<dbReference type="EnsemblMetazoa" id="XM_038190994.1">
    <property type="protein sequence ID" value="XP_038046922.1"/>
    <property type="gene ID" value="LOC119721071"/>
</dbReference>
<dbReference type="PANTHER" id="PTHR36694:SF11">
    <property type="entry name" value="LP21121P-RELATED"/>
    <property type="match status" value="1"/>
</dbReference>
<dbReference type="RefSeq" id="XP_038046922.1">
    <property type="nucleotide sequence ID" value="XM_038190994.1"/>
</dbReference>
<sequence length="189" mass="20848">MSDLEELGDLICSCLKRRPLVESWLCLQNTMSEATAAAVYTMIYTIVSESLTLWCCASFPSTYGSGPVVTLFALQNVDFCVMLLASILVLVGVWKESKIMLIPFIGGGIWMFVIEVIAHIVWMANVGPGASNLTSVFVFFASCLLFNILSVVFVISHYQTLTDASMPRTNQVGVIVQEQRIAIWHVPSQ</sequence>
<feature type="transmembrane region" description="Helical" evidence="1">
    <location>
        <begin position="101"/>
        <end position="124"/>
    </location>
</feature>
<evidence type="ECO:0000313" key="2">
    <source>
        <dbReference type="EnsemblMetazoa" id="XP_038046922.1"/>
    </source>
</evidence>